<reference evidence="2 3" key="1">
    <citation type="submission" date="2023-09" db="EMBL/GenBank/DDBJ databases">
        <title>Multi-omics analysis of a traditional fermented food reveals byproduct-associated fungal strains for waste-to-food upcycling.</title>
        <authorList>
            <consortium name="Lawrence Berkeley National Laboratory"/>
            <person name="Rekdal V.M."/>
            <person name="Villalobos-Escobedo J.M."/>
            <person name="Rodriguez-Valeron N."/>
            <person name="Garcia M.O."/>
            <person name="Vasquez D.P."/>
            <person name="Damayanti I."/>
            <person name="Sorensen P.M."/>
            <person name="Baidoo E.E."/>
            <person name="De Carvalho A.C."/>
            <person name="Riley R."/>
            <person name="Lipzen A."/>
            <person name="He G."/>
            <person name="Yan M."/>
            <person name="Haridas S."/>
            <person name="Daum C."/>
            <person name="Yoshinaga Y."/>
            <person name="Ng V."/>
            <person name="Grigoriev I.V."/>
            <person name="Munk R."/>
            <person name="Nuraida L."/>
            <person name="Wijaya C.H."/>
            <person name="Morales P.-C."/>
            <person name="Keasling J.D."/>
        </authorList>
    </citation>
    <scope>NUCLEOTIDE SEQUENCE [LARGE SCALE GENOMIC DNA]</scope>
    <source>
        <strain evidence="2 3">FGSC 2613</strain>
    </source>
</reference>
<accession>A0ABR3DA67</accession>
<keyword evidence="1" id="KW-0732">Signal</keyword>
<evidence type="ECO:0000313" key="3">
    <source>
        <dbReference type="Proteomes" id="UP001451303"/>
    </source>
</evidence>
<organism evidence="2 3">
    <name type="scientific">Neurospora intermedia</name>
    <dbReference type="NCBI Taxonomy" id="5142"/>
    <lineage>
        <taxon>Eukaryota</taxon>
        <taxon>Fungi</taxon>
        <taxon>Dikarya</taxon>
        <taxon>Ascomycota</taxon>
        <taxon>Pezizomycotina</taxon>
        <taxon>Sordariomycetes</taxon>
        <taxon>Sordariomycetidae</taxon>
        <taxon>Sordariales</taxon>
        <taxon>Sordariaceae</taxon>
        <taxon>Neurospora</taxon>
    </lineage>
</organism>
<dbReference type="EMBL" id="JAVLET010000005">
    <property type="protein sequence ID" value="KAL0469586.1"/>
    <property type="molecule type" value="Genomic_DNA"/>
</dbReference>
<proteinExistence type="predicted"/>
<feature type="signal peptide" evidence="1">
    <location>
        <begin position="1"/>
        <end position="26"/>
    </location>
</feature>
<comment type="caution">
    <text evidence="2">The sequence shown here is derived from an EMBL/GenBank/DDBJ whole genome shotgun (WGS) entry which is preliminary data.</text>
</comment>
<evidence type="ECO:0000313" key="2">
    <source>
        <dbReference type="EMBL" id="KAL0469586.1"/>
    </source>
</evidence>
<dbReference type="Proteomes" id="UP001451303">
    <property type="component" value="Unassembled WGS sequence"/>
</dbReference>
<name>A0ABR3DA67_NEUIN</name>
<dbReference type="PROSITE" id="PS51257">
    <property type="entry name" value="PROKAR_LIPOPROTEIN"/>
    <property type="match status" value="1"/>
</dbReference>
<gene>
    <name evidence="2" type="ORF">QR685DRAFT_526995</name>
</gene>
<evidence type="ECO:0000256" key="1">
    <source>
        <dbReference type="SAM" id="SignalP"/>
    </source>
</evidence>
<feature type="chain" id="PRO_5046067025" description="Secreted protein" evidence="1">
    <location>
        <begin position="27"/>
        <end position="72"/>
    </location>
</feature>
<protein>
    <recommendedName>
        <fullName evidence="4">Secreted protein</fullName>
    </recommendedName>
</protein>
<evidence type="ECO:0008006" key="4">
    <source>
        <dbReference type="Google" id="ProtNLM"/>
    </source>
</evidence>
<keyword evidence="3" id="KW-1185">Reference proteome</keyword>
<sequence length="72" mass="8016">MERGGGGVTTSPLLFILLCGCKLSWTSRATIYPLQNSYNQFVFIGERRIDVSMPYLQPSPCLLPSFLLSSFP</sequence>